<dbReference type="PROSITE" id="PS51352">
    <property type="entry name" value="THIOREDOXIN_2"/>
    <property type="match status" value="1"/>
</dbReference>
<dbReference type="Pfam" id="PF08534">
    <property type="entry name" value="Redoxin"/>
    <property type="match status" value="1"/>
</dbReference>
<feature type="chain" id="PRO_5005192475" description="Thioredoxin domain-containing protein" evidence="9">
    <location>
        <begin position="26"/>
        <end position="245"/>
    </location>
</feature>
<keyword evidence="3 7" id="KW-0049">Antioxidant</keyword>
<evidence type="ECO:0000256" key="2">
    <source>
        <dbReference type="ARBA" id="ARBA00022559"/>
    </source>
</evidence>
<dbReference type="EMBL" id="CDMZ01004726">
    <property type="protein sequence ID" value="CEM50696.1"/>
    <property type="molecule type" value="Genomic_DNA"/>
</dbReference>
<evidence type="ECO:0000256" key="3">
    <source>
        <dbReference type="ARBA" id="ARBA00022862"/>
    </source>
</evidence>
<keyword evidence="5 7" id="KW-0676">Redox-active center</keyword>
<comment type="similarity">
    <text evidence="1 7">Belongs to the peroxiredoxin family. Prx5 subfamily.</text>
</comment>
<reference evidence="11" key="1">
    <citation type="submission" date="2014-11" db="EMBL/GenBank/DDBJ databases">
        <authorList>
            <person name="Otto D Thomas"/>
            <person name="Naeem Raeece"/>
        </authorList>
    </citation>
    <scope>NUCLEOTIDE SEQUENCE</scope>
</reference>
<dbReference type="GO" id="GO:0005737">
    <property type="term" value="C:cytoplasm"/>
    <property type="evidence" value="ECO:0007669"/>
    <property type="project" value="TreeGrafter"/>
</dbReference>
<evidence type="ECO:0000256" key="6">
    <source>
        <dbReference type="PIRSR" id="PIRSR637944-1"/>
    </source>
</evidence>
<dbReference type="GO" id="GO:0034599">
    <property type="term" value="P:cellular response to oxidative stress"/>
    <property type="evidence" value="ECO:0007669"/>
    <property type="project" value="InterPro"/>
</dbReference>
<evidence type="ECO:0000256" key="5">
    <source>
        <dbReference type="ARBA" id="ARBA00023284"/>
    </source>
</evidence>
<evidence type="ECO:0000256" key="8">
    <source>
        <dbReference type="SAM" id="MobiDB-lite"/>
    </source>
</evidence>
<feature type="region of interest" description="Disordered" evidence="8">
    <location>
        <begin position="38"/>
        <end position="60"/>
    </location>
</feature>
<dbReference type="InterPro" id="IPR013740">
    <property type="entry name" value="Redoxin"/>
</dbReference>
<dbReference type="CDD" id="cd03013">
    <property type="entry name" value="PRX5_like"/>
    <property type="match status" value="1"/>
</dbReference>
<protein>
    <recommendedName>
        <fullName evidence="10">Thioredoxin domain-containing protein</fullName>
    </recommendedName>
</protein>
<feature type="signal peptide" evidence="9">
    <location>
        <begin position="1"/>
        <end position="25"/>
    </location>
</feature>
<accession>A0A0G4I1J1</accession>
<dbReference type="PhylomeDB" id="A0A0G4I1J1"/>
<dbReference type="InterPro" id="IPR037944">
    <property type="entry name" value="PRX5-like"/>
</dbReference>
<keyword evidence="9" id="KW-0732">Signal</keyword>
<comment type="function">
    <text evidence="7">Thiol-specific peroxidase that catalyzes the reduction of hydrogen peroxide and organic hydroperoxides to water and alcohols, respectively. Plays a role in cell protection against oxidative stress by detoxifying peroxides.</text>
</comment>
<dbReference type="GO" id="GO:0042744">
    <property type="term" value="P:hydrogen peroxide catabolic process"/>
    <property type="evidence" value="ECO:0007669"/>
    <property type="project" value="TreeGrafter"/>
</dbReference>
<proteinExistence type="inferred from homology"/>
<dbReference type="InterPro" id="IPR036249">
    <property type="entry name" value="Thioredoxin-like_sf"/>
</dbReference>
<dbReference type="InterPro" id="IPR013766">
    <property type="entry name" value="Thioredoxin_domain"/>
</dbReference>
<dbReference type="GO" id="GO:0008379">
    <property type="term" value="F:thioredoxin peroxidase activity"/>
    <property type="evidence" value="ECO:0007669"/>
    <property type="project" value="InterPro"/>
</dbReference>
<dbReference type="AlphaFoldDB" id="A0A0G4I1J1"/>
<dbReference type="PANTHER" id="PTHR10430">
    <property type="entry name" value="PEROXIREDOXIN"/>
    <property type="match status" value="1"/>
</dbReference>
<evidence type="ECO:0000256" key="9">
    <source>
        <dbReference type="SAM" id="SignalP"/>
    </source>
</evidence>
<dbReference type="Gene3D" id="3.40.30.10">
    <property type="entry name" value="Glutaredoxin"/>
    <property type="match status" value="1"/>
</dbReference>
<dbReference type="SUPFAM" id="SSF52833">
    <property type="entry name" value="Thioredoxin-like"/>
    <property type="match status" value="1"/>
</dbReference>
<evidence type="ECO:0000256" key="1">
    <source>
        <dbReference type="ARBA" id="ARBA00010505"/>
    </source>
</evidence>
<keyword evidence="2 7" id="KW-0575">Peroxidase</keyword>
<feature type="active site" description="Cysteine sulfenic acid (-SOH) intermediate" evidence="6">
    <location>
        <position position="103"/>
    </location>
</feature>
<gene>
    <name evidence="11" type="ORF">Cvel_10125</name>
</gene>
<dbReference type="VEuPathDB" id="CryptoDB:Cvel_10125"/>
<dbReference type="GO" id="GO:0045454">
    <property type="term" value="P:cell redox homeostasis"/>
    <property type="evidence" value="ECO:0007669"/>
    <property type="project" value="TreeGrafter"/>
</dbReference>
<evidence type="ECO:0000256" key="7">
    <source>
        <dbReference type="RuleBase" id="RU366011"/>
    </source>
</evidence>
<sequence>MHFGVHMMVRSVLLYLGLLWIPCRAFVGTPRLMKRRCGDASVGRAEGQPGEGDGKPERIRPSLRLPDVELSCVNDNTMISSRELFRERSGVLFAVPGAFTPTCSEKHLPGFLAKVKDFRKKYMDVVACVSVNDPFVMKAWADQMGIKDEVLMLSDGNGEFTKMIGMEQDLSEHCMGIRSKRYALIVTQGGLVRWVGEGESAFAEEVLEQLSVLRMILIHNANSRTTFALRGGRDMASRKGVLPES</sequence>
<evidence type="ECO:0000259" key="10">
    <source>
        <dbReference type="PROSITE" id="PS51352"/>
    </source>
</evidence>
<name>A0A0G4I1J1_9ALVE</name>
<keyword evidence="4 7" id="KW-0560">Oxidoreductase</keyword>
<organism evidence="11">
    <name type="scientific">Chromera velia CCMP2878</name>
    <dbReference type="NCBI Taxonomy" id="1169474"/>
    <lineage>
        <taxon>Eukaryota</taxon>
        <taxon>Sar</taxon>
        <taxon>Alveolata</taxon>
        <taxon>Colpodellida</taxon>
        <taxon>Chromeraceae</taxon>
        <taxon>Chromera</taxon>
    </lineage>
</organism>
<evidence type="ECO:0000313" key="11">
    <source>
        <dbReference type="EMBL" id="CEM50696.1"/>
    </source>
</evidence>
<dbReference type="FunFam" id="3.40.30.10:FF:000020">
    <property type="entry name" value="Peroxiredoxin"/>
    <property type="match status" value="1"/>
</dbReference>
<dbReference type="PANTHER" id="PTHR10430:SF16">
    <property type="entry name" value="PEROXIREDOXIN-5, MITOCHONDRIAL"/>
    <property type="match status" value="1"/>
</dbReference>
<feature type="domain" description="Thioredoxin" evidence="10">
    <location>
        <begin position="59"/>
        <end position="215"/>
    </location>
</feature>
<evidence type="ECO:0000256" key="4">
    <source>
        <dbReference type="ARBA" id="ARBA00023002"/>
    </source>
</evidence>